<dbReference type="InterPro" id="IPR042261">
    <property type="entry name" value="Lsr2-like_dimerization"/>
</dbReference>
<reference evidence="4" key="2">
    <citation type="submission" date="2020-09" db="EMBL/GenBank/DDBJ databases">
        <authorList>
            <person name="Sun Q."/>
            <person name="Ohkuma M."/>
        </authorList>
    </citation>
    <scope>NUCLEOTIDE SEQUENCE</scope>
    <source>
        <strain evidence="4">JCM 19831</strain>
    </source>
</reference>
<dbReference type="GO" id="GO:0016746">
    <property type="term" value="F:acyltransferase activity"/>
    <property type="evidence" value="ECO:0007669"/>
    <property type="project" value="InterPro"/>
</dbReference>
<feature type="domain" description="Lsr2 dimerization" evidence="2">
    <location>
        <begin position="17"/>
        <end position="74"/>
    </location>
</feature>
<evidence type="ECO:0000259" key="2">
    <source>
        <dbReference type="Pfam" id="PF11774"/>
    </source>
</evidence>
<dbReference type="Gene3D" id="4.10.320.10">
    <property type="entry name" value="E3-binding domain"/>
    <property type="match status" value="1"/>
</dbReference>
<evidence type="ECO:0000259" key="3">
    <source>
        <dbReference type="Pfam" id="PF23359"/>
    </source>
</evidence>
<dbReference type="EMBL" id="BMPI01000047">
    <property type="protein sequence ID" value="GGM62721.1"/>
    <property type="molecule type" value="Genomic_DNA"/>
</dbReference>
<dbReference type="GO" id="GO:0003677">
    <property type="term" value="F:DNA binding"/>
    <property type="evidence" value="ECO:0007669"/>
    <property type="project" value="UniProtKB-KW"/>
</dbReference>
<gene>
    <name evidence="4" type="ORF">GCM10007977_075420</name>
</gene>
<organism evidence="4 5">
    <name type="scientific">Dactylosporangium sucinum</name>
    <dbReference type="NCBI Taxonomy" id="1424081"/>
    <lineage>
        <taxon>Bacteria</taxon>
        <taxon>Bacillati</taxon>
        <taxon>Actinomycetota</taxon>
        <taxon>Actinomycetes</taxon>
        <taxon>Micromonosporales</taxon>
        <taxon>Micromonosporaceae</taxon>
        <taxon>Dactylosporangium</taxon>
    </lineage>
</organism>
<dbReference type="Pfam" id="PF11774">
    <property type="entry name" value="Lsr2"/>
    <property type="match status" value="1"/>
</dbReference>
<dbReference type="Gene3D" id="3.30.60.230">
    <property type="entry name" value="Lsr2, dimerization domain"/>
    <property type="match status" value="1"/>
</dbReference>
<dbReference type="AlphaFoldDB" id="A0A917U6R9"/>
<evidence type="ECO:0000313" key="4">
    <source>
        <dbReference type="EMBL" id="GGM62721.1"/>
    </source>
</evidence>
<dbReference type="InterPro" id="IPR036625">
    <property type="entry name" value="E3-bd_dom_sf"/>
</dbReference>
<accession>A0A917U6R9</accession>
<dbReference type="Proteomes" id="UP000642070">
    <property type="component" value="Unassembled WGS sequence"/>
</dbReference>
<sequence>MHIGSVHMGTTEERPLMAKRVIHELIDDIDGKPAAESIVFALDGVQYEIDLSAANAAKLRDAVAPFVAAATKVGRGGVVATGRGREVRGRSVTRGDRDQNRAIREWAQAKGIDVSDRGRIKQDIVDRYHAEAGR</sequence>
<dbReference type="Pfam" id="PF23359">
    <property type="entry name" value="Lsr2_DNA-bd"/>
    <property type="match status" value="1"/>
</dbReference>
<proteinExistence type="predicted"/>
<reference evidence="4" key="1">
    <citation type="journal article" date="2014" name="Int. J. Syst. Evol. Microbiol.">
        <title>Complete genome sequence of Corynebacterium casei LMG S-19264T (=DSM 44701T), isolated from a smear-ripened cheese.</title>
        <authorList>
            <consortium name="US DOE Joint Genome Institute (JGI-PGF)"/>
            <person name="Walter F."/>
            <person name="Albersmeier A."/>
            <person name="Kalinowski J."/>
            <person name="Ruckert C."/>
        </authorList>
    </citation>
    <scope>NUCLEOTIDE SEQUENCE</scope>
    <source>
        <strain evidence="4">JCM 19831</strain>
    </source>
</reference>
<keyword evidence="1" id="KW-0238">DNA-binding</keyword>
<feature type="domain" description="Lsr2 DNA-binding" evidence="3">
    <location>
        <begin position="96"/>
        <end position="130"/>
    </location>
</feature>
<protein>
    <submittedName>
        <fullName evidence="4">Lsr2 family protein</fullName>
    </submittedName>
</protein>
<dbReference type="InterPro" id="IPR055370">
    <property type="entry name" value="Lsr2_DNA-bd"/>
</dbReference>
<name>A0A917U6R9_9ACTN</name>
<evidence type="ECO:0000256" key="1">
    <source>
        <dbReference type="ARBA" id="ARBA00023125"/>
    </source>
</evidence>
<comment type="caution">
    <text evidence="4">The sequence shown here is derived from an EMBL/GenBank/DDBJ whole genome shotgun (WGS) entry which is preliminary data.</text>
</comment>
<dbReference type="InterPro" id="IPR024412">
    <property type="entry name" value="Lsr2_dim_dom"/>
</dbReference>
<keyword evidence="5" id="KW-1185">Reference proteome</keyword>
<evidence type="ECO:0000313" key="5">
    <source>
        <dbReference type="Proteomes" id="UP000642070"/>
    </source>
</evidence>